<dbReference type="FunFam" id="3.40.30.10:FF:000012">
    <property type="entry name" value="Monothiol glutaredoxin"/>
    <property type="match status" value="2"/>
</dbReference>
<evidence type="ECO:0000256" key="4">
    <source>
        <dbReference type="ARBA" id="ARBA00023014"/>
    </source>
</evidence>
<evidence type="ECO:0000256" key="1">
    <source>
        <dbReference type="ARBA" id="ARBA00009630"/>
    </source>
</evidence>
<dbReference type="NCBIfam" id="TIGR00365">
    <property type="entry name" value="Grx4 family monothiol glutaredoxin"/>
    <property type="match status" value="2"/>
</dbReference>
<evidence type="ECO:0000313" key="8">
    <source>
        <dbReference type="Proteomes" id="UP000193411"/>
    </source>
</evidence>
<comment type="similarity">
    <text evidence="1">Belongs to the glutaredoxin family. Monothiol subfamily.</text>
</comment>
<dbReference type="InterPro" id="IPR013766">
    <property type="entry name" value="Thioredoxin_domain"/>
</dbReference>
<dbReference type="InterPro" id="IPR036249">
    <property type="entry name" value="Thioredoxin-like_sf"/>
</dbReference>
<organism evidence="7 8">
    <name type="scientific">Catenaria anguillulae PL171</name>
    <dbReference type="NCBI Taxonomy" id="765915"/>
    <lineage>
        <taxon>Eukaryota</taxon>
        <taxon>Fungi</taxon>
        <taxon>Fungi incertae sedis</taxon>
        <taxon>Blastocladiomycota</taxon>
        <taxon>Blastocladiomycetes</taxon>
        <taxon>Blastocladiales</taxon>
        <taxon>Catenariaceae</taxon>
        <taxon>Catenaria</taxon>
    </lineage>
</organism>
<dbReference type="STRING" id="765915.A0A1Y2HI98"/>
<dbReference type="Pfam" id="PF00085">
    <property type="entry name" value="Thioredoxin"/>
    <property type="match status" value="1"/>
</dbReference>
<dbReference type="Gene3D" id="3.40.30.10">
    <property type="entry name" value="Glutaredoxin"/>
    <property type="match status" value="3"/>
</dbReference>
<dbReference type="GO" id="GO:0015036">
    <property type="term" value="F:disulfide oxidoreductase activity"/>
    <property type="evidence" value="ECO:0007669"/>
    <property type="project" value="UniProtKB-ARBA"/>
</dbReference>
<evidence type="ECO:0000256" key="2">
    <source>
        <dbReference type="ARBA" id="ARBA00022723"/>
    </source>
</evidence>
<dbReference type="FunFam" id="3.40.30.10:FF:000092">
    <property type="entry name" value="Monothiol glutaredoxin"/>
    <property type="match status" value="1"/>
</dbReference>
<keyword evidence="8" id="KW-1185">Reference proteome</keyword>
<dbReference type="PANTHER" id="PTHR10293">
    <property type="entry name" value="GLUTAREDOXIN FAMILY MEMBER"/>
    <property type="match status" value="1"/>
</dbReference>
<dbReference type="InterPro" id="IPR004480">
    <property type="entry name" value="Monothiol_GRX-rel"/>
</dbReference>
<dbReference type="GO" id="GO:0005634">
    <property type="term" value="C:nucleus"/>
    <property type="evidence" value="ECO:0007669"/>
    <property type="project" value="TreeGrafter"/>
</dbReference>
<evidence type="ECO:0000259" key="6">
    <source>
        <dbReference type="PROSITE" id="PS51352"/>
    </source>
</evidence>
<keyword evidence="3" id="KW-0408">Iron</keyword>
<keyword evidence="2" id="KW-0479">Metal-binding</keyword>
<name>A0A1Y2HI98_9FUNG</name>
<dbReference type="InterPro" id="IPR033658">
    <property type="entry name" value="GRX_PICOT-like"/>
</dbReference>
<dbReference type="CDD" id="cd02984">
    <property type="entry name" value="TRX_PICOT"/>
    <property type="match status" value="1"/>
</dbReference>
<dbReference type="OrthoDB" id="415696at2759"/>
<dbReference type="GO" id="GO:0046872">
    <property type="term" value="F:metal ion binding"/>
    <property type="evidence" value="ECO:0007669"/>
    <property type="project" value="UniProtKB-KW"/>
</dbReference>
<evidence type="ECO:0000313" key="7">
    <source>
        <dbReference type="EMBL" id="ORZ34337.1"/>
    </source>
</evidence>
<reference evidence="7 8" key="1">
    <citation type="submission" date="2016-07" db="EMBL/GenBank/DDBJ databases">
        <title>Pervasive Adenine N6-methylation of Active Genes in Fungi.</title>
        <authorList>
            <consortium name="DOE Joint Genome Institute"/>
            <person name="Mondo S.J."/>
            <person name="Dannebaum R.O."/>
            <person name="Kuo R.C."/>
            <person name="Labutti K."/>
            <person name="Haridas S."/>
            <person name="Kuo A."/>
            <person name="Salamov A."/>
            <person name="Ahrendt S.R."/>
            <person name="Lipzen A."/>
            <person name="Sullivan W."/>
            <person name="Andreopoulos W.B."/>
            <person name="Clum A."/>
            <person name="Lindquist E."/>
            <person name="Daum C."/>
            <person name="Ramamoorthy G.K."/>
            <person name="Gryganskyi A."/>
            <person name="Culley D."/>
            <person name="Magnuson J.K."/>
            <person name="James T.Y."/>
            <person name="O'Malley M.A."/>
            <person name="Stajich J.E."/>
            <person name="Spatafora J.W."/>
            <person name="Visel A."/>
            <person name="Grigoriev I.V."/>
        </authorList>
    </citation>
    <scope>NUCLEOTIDE SEQUENCE [LARGE SCALE GENOMIC DNA]</scope>
    <source>
        <strain evidence="7 8">PL171</strain>
    </source>
</reference>
<dbReference type="InterPro" id="IPR002109">
    <property type="entry name" value="Glutaredoxin"/>
</dbReference>
<gene>
    <name evidence="7" type="ORF">BCR44DRAFT_126813</name>
</gene>
<dbReference type="GO" id="GO:0051536">
    <property type="term" value="F:iron-sulfur cluster binding"/>
    <property type="evidence" value="ECO:0007669"/>
    <property type="project" value="UniProtKB-KW"/>
</dbReference>
<sequence length="356" mass="38649">MTSPANLHTATDDNHFGHLLESSVQSNVVVLNFHADWAPQCKQMNEVFAELAKLHPNVDFISIEAEELADTSELFDIAAVPSFVVLKAGKPVDRVNGANAIELTNVVEKHAKAAKSRTAGANADFSDTASTAAGGAADASGSGAAPLAPAALEARLKQLINMAPMVLFMKGTPQQPRCGFSRQTIELLSKYNARYSTFNILADDQVRQALKVFSNWPTYPQLYINGELVGGLDILKEMDAAGELGELIPKELELNDRLAQLVKRADLMVFIKGTPSQPRCGFSKQLIGILNDLKVTYDYFDILTDDDVRQGLKTFSNWPTFPQVYIKGELVGGLDIVKEMVQAGEFQDMLASGTTA</sequence>
<dbReference type="SUPFAM" id="SSF52833">
    <property type="entry name" value="Thioredoxin-like"/>
    <property type="match status" value="3"/>
</dbReference>
<comment type="function">
    <text evidence="5">Monothiol glutaredoxin involved in the biogenesis of iron-sulfur clusters. Binds one iron-sulfur cluster per dimer. The iron-sulfur cluster is bound between subunits, and is complexed by a bound glutathione and a cysteine residue from each subunit.</text>
</comment>
<evidence type="ECO:0000256" key="3">
    <source>
        <dbReference type="ARBA" id="ARBA00023004"/>
    </source>
</evidence>
<accession>A0A1Y2HI98</accession>
<keyword evidence="4" id="KW-0411">Iron-sulfur</keyword>
<comment type="caution">
    <text evidence="7">The sequence shown here is derived from an EMBL/GenBank/DDBJ whole genome shotgun (WGS) entry which is preliminary data.</text>
</comment>
<protein>
    <submittedName>
        <fullName evidence="7">Thioredoxin-like protein</fullName>
    </submittedName>
</protein>
<dbReference type="GO" id="GO:0006879">
    <property type="term" value="P:intracellular iron ion homeostasis"/>
    <property type="evidence" value="ECO:0007669"/>
    <property type="project" value="TreeGrafter"/>
</dbReference>
<dbReference type="PANTHER" id="PTHR10293:SF73">
    <property type="entry name" value="GLUTAREDOXIN-3"/>
    <property type="match status" value="1"/>
</dbReference>
<dbReference type="PROSITE" id="PS51352">
    <property type="entry name" value="THIOREDOXIN_2"/>
    <property type="match status" value="1"/>
</dbReference>
<dbReference type="Proteomes" id="UP000193411">
    <property type="component" value="Unassembled WGS sequence"/>
</dbReference>
<dbReference type="Pfam" id="PF00462">
    <property type="entry name" value="Glutaredoxin"/>
    <property type="match status" value="2"/>
</dbReference>
<feature type="domain" description="Thioredoxin" evidence="6">
    <location>
        <begin position="1"/>
        <end position="112"/>
    </location>
</feature>
<dbReference type="AlphaFoldDB" id="A0A1Y2HI98"/>
<dbReference type="PROSITE" id="PS51354">
    <property type="entry name" value="GLUTAREDOXIN_2"/>
    <property type="match status" value="2"/>
</dbReference>
<dbReference type="EMBL" id="MCFL01000029">
    <property type="protein sequence ID" value="ORZ34337.1"/>
    <property type="molecule type" value="Genomic_DNA"/>
</dbReference>
<dbReference type="CDD" id="cd03028">
    <property type="entry name" value="GRX_PICOT_like"/>
    <property type="match status" value="2"/>
</dbReference>
<evidence type="ECO:0000256" key="5">
    <source>
        <dbReference type="ARBA" id="ARBA00055846"/>
    </source>
</evidence>
<proteinExistence type="inferred from homology"/>
<dbReference type="GO" id="GO:0005829">
    <property type="term" value="C:cytosol"/>
    <property type="evidence" value="ECO:0007669"/>
    <property type="project" value="TreeGrafter"/>
</dbReference>